<dbReference type="Pfam" id="PF12831">
    <property type="entry name" value="FAD_oxidored"/>
    <property type="match status" value="1"/>
</dbReference>
<dbReference type="InterPro" id="IPR042204">
    <property type="entry name" value="2Fe-2S-bd_N"/>
</dbReference>
<dbReference type="Proteomes" id="UP000326202">
    <property type="component" value="Chromosome"/>
</dbReference>
<dbReference type="InterPro" id="IPR027266">
    <property type="entry name" value="TrmE/GcvT-like"/>
</dbReference>
<dbReference type="InterPro" id="IPR029043">
    <property type="entry name" value="GcvT/YgfZ_C"/>
</dbReference>
<evidence type="ECO:0000313" key="7">
    <source>
        <dbReference type="Proteomes" id="UP000326202"/>
    </source>
</evidence>
<dbReference type="InterPro" id="IPR041854">
    <property type="entry name" value="BFD-like_2Fe2S-bd_dom_sf"/>
</dbReference>
<protein>
    <submittedName>
        <fullName evidence="6">Sarcosine oxidase subunit alpha</fullName>
    </submittedName>
</protein>
<dbReference type="AlphaFoldDB" id="A0A5J6MTD6"/>
<dbReference type="Pfam" id="PF01571">
    <property type="entry name" value="GCV_T"/>
    <property type="match status" value="1"/>
</dbReference>
<accession>A0A5J6MTD6</accession>
<evidence type="ECO:0000259" key="5">
    <source>
        <dbReference type="Pfam" id="PF17806"/>
    </source>
</evidence>
<evidence type="ECO:0000313" key="6">
    <source>
        <dbReference type="EMBL" id="QEX18136.1"/>
    </source>
</evidence>
<feature type="domain" description="SoxA A3" evidence="5">
    <location>
        <begin position="511"/>
        <end position="595"/>
    </location>
</feature>
<dbReference type="SUPFAM" id="SSF101790">
    <property type="entry name" value="Aminomethyltransferase beta-barrel domain"/>
    <property type="match status" value="1"/>
</dbReference>
<evidence type="ECO:0000256" key="1">
    <source>
        <dbReference type="ARBA" id="ARBA00008609"/>
    </source>
</evidence>
<evidence type="ECO:0000259" key="4">
    <source>
        <dbReference type="Pfam" id="PF08669"/>
    </source>
</evidence>
<dbReference type="KEGG" id="htq:FRZ44_34400"/>
<dbReference type="Pfam" id="PF13510">
    <property type="entry name" value="Fer2_4"/>
    <property type="match status" value="1"/>
</dbReference>
<dbReference type="GO" id="GO:0008115">
    <property type="term" value="F:sarcosine oxidase activity"/>
    <property type="evidence" value="ECO:0007669"/>
    <property type="project" value="InterPro"/>
</dbReference>
<evidence type="ECO:0000256" key="2">
    <source>
        <dbReference type="ARBA" id="ARBA00023002"/>
    </source>
</evidence>
<keyword evidence="2" id="KW-0560">Oxidoreductase</keyword>
<dbReference type="PRINTS" id="PR00368">
    <property type="entry name" value="FADPNR"/>
</dbReference>
<organism evidence="6 7">
    <name type="scientific">Hypericibacter terrae</name>
    <dbReference type="NCBI Taxonomy" id="2602015"/>
    <lineage>
        <taxon>Bacteria</taxon>
        <taxon>Pseudomonadati</taxon>
        <taxon>Pseudomonadota</taxon>
        <taxon>Alphaproteobacteria</taxon>
        <taxon>Rhodospirillales</taxon>
        <taxon>Dongiaceae</taxon>
        <taxon>Hypericibacter</taxon>
    </lineage>
</organism>
<keyword evidence="7" id="KW-1185">Reference proteome</keyword>
<dbReference type="Gene3D" id="3.10.20.440">
    <property type="entry name" value="2Fe-2S iron-sulphur cluster binding domain, sarcosine oxidase, alpha subunit, N-terminal domain"/>
    <property type="match status" value="1"/>
</dbReference>
<evidence type="ECO:0000259" key="3">
    <source>
        <dbReference type="Pfam" id="PF01571"/>
    </source>
</evidence>
<proteinExistence type="inferred from homology"/>
<dbReference type="SUPFAM" id="SSF51905">
    <property type="entry name" value="FAD/NAD(P)-binding domain"/>
    <property type="match status" value="1"/>
</dbReference>
<sequence length="992" mass="106392">MMKGNSHRLPQGGRIDRSRPLSFTLDGARINGFAGDTLASAMLANGVALVGRSFKYHRPRGLMAAGIEEPNGLLTLGEGGRQEPNIPSTMTELVEGIVARRQNGWPSVEFDLMAVNSLAAPLLTAGFYYKTFMGPTRGSWMFYEPYIRKAAGLGEGTYAPDPDRYETRHDFTDVLVVGGGPAGLAAALTAGRSGARVVLAEQDSDLGGSLLSEPSEGAGASWIEDRKAELQALPNLRIFTRSTVFGVYDGNTVGLIERRDHLSPDPKKGEARQIVTILRARAIVFTTGAIERPLVFSNNDRPGVMLASAARTYLNRFAVAPGKRAIIATNNDSAYRAAFDLAAAGLKVTIADLRGEIAPGLQAIAARHGIELRPGNAILDVEGGKSVRAARLGPVGRADSGELRPCDLVCMSGGWSPTVHLTSHGGIKPVYREDIAAFVPGGFAKGQFGAGAVVGTLALDAAIGEGAEAGAKAASHAGHAISAAKPVAPAIEGEGAYAIAAQWEVKSSAHGKAFVDFQNDVTVKDIAQAHQEGYQSVEHLKRYTTLGMGTDQGKTSNINALAIMAGLRDVTIPEAGTTTFRPPYSPVALGAIAGRSVGHHFRPVRLSPLHDWHLANGGRMTPAGPWLRAWYYDWAGKDAAEAYVKEMDLVRHGVGIADVSTLGKIDVQGPDAAEFLNRIYVNGFAKLPVGKARYGVMLNDDGLVLDDGTTTRLSETRFFMTTTTAQAGEVMSWVEFLLQAAWPELKVHVASLTDEWAAMAVSGPKARQALALAFPRTEVGDNRLPYMGALEFTHDGVPVRLIRLSFSGELAYEVYTPADHGVALWEHILKVAAPLGIKPYGLEALASLRIEKGHVAGLELDHRTSLDDLGLGKMAGKEKAYIGRELRFRPLLQAPERWSLVGIECLESDKRLRGGSILFLKDDKIEGHGRGYITSVTWSNELKKYIALGLFSGGLRHEGAEILCAYPVKNEQVRARIVSPHFIDPKGERLYA</sequence>
<dbReference type="Gene3D" id="1.10.10.1100">
    <property type="entry name" value="BFD-like [2Fe-2S]-binding domain"/>
    <property type="match status" value="1"/>
</dbReference>
<dbReference type="PANTHER" id="PTHR43757">
    <property type="entry name" value="AMINOMETHYLTRANSFERASE"/>
    <property type="match status" value="1"/>
</dbReference>
<dbReference type="Gene3D" id="3.30.1360.120">
    <property type="entry name" value="Probable tRNA modification gtpase trme, domain 1"/>
    <property type="match status" value="1"/>
</dbReference>
<dbReference type="RefSeq" id="WP_263641895.1">
    <property type="nucleotide sequence ID" value="NZ_CP042906.1"/>
</dbReference>
<dbReference type="PANTHER" id="PTHR43757:SF2">
    <property type="entry name" value="AMINOMETHYLTRANSFERASE, MITOCHONDRIAL"/>
    <property type="match status" value="1"/>
</dbReference>
<dbReference type="Pfam" id="PF17806">
    <property type="entry name" value="SO_alpha_A3"/>
    <property type="match status" value="1"/>
</dbReference>
<dbReference type="PRINTS" id="PR00469">
    <property type="entry name" value="PNDRDTASEII"/>
</dbReference>
<dbReference type="InterPro" id="IPR028896">
    <property type="entry name" value="GcvT/YgfZ/DmdA"/>
</dbReference>
<dbReference type="GO" id="GO:0046653">
    <property type="term" value="P:tetrahydrofolate metabolic process"/>
    <property type="evidence" value="ECO:0007669"/>
    <property type="project" value="InterPro"/>
</dbReference>
<comment type="similarity">
    <text evidence="1">Belongs to the GcvT family.</text>
</comment>
<dbReference type="InterPro" id="IPR006277">
    <property type="entry name" value="Sarcosine_oxidase_asu"/>
</dbReference>
<gene>
    <name evidence="6" type="ORF">FRZ44_34400</name>
</gene>
<dbReference type="EMBL" id="CP042906">
    <property type="protein sequence ID" value="QEX18136.1"/>
    <property type="molecule type" value="Genomic_DNA"/>
</dbReference>
<dbReference type="Pfam" id="PF08669">
    <property type="entry name" value="GCV_T_C"/>
    <property type="match status" value="1"/>
</dbReference>
<dbReference type="PIRSF" id="PIRSF037980">
    <property type="entry name" value="SoxA"/>
    <property type="match status" value="1"/>
</dbReference>
<dbReference type="Gene3D" id="3.50.50.60">
    <property type="entry name" value="FAD/NAD(P)-binding domain"/>
    <property type="match status" value="1"/>
</dbReference>
<dbReference type="SUPFAM" id="SSF103025">
    <property type="entry name" value="Folate-binding domain"/>
    <property type="match status" value="1"/>
</dbReference>
<dbReference type="InterPro" id="IPR036188">
    <property type="entry name" value="FAD/NAD-bd_sf"/>
</dbReference>
<reference evidence="6 7" key="1">
    <citation type="submission" date="2019-08" db="EMBL/GenBank/DDBJ databases">
        <title>Hyperibacter terrae gen. nov., sp. nov. and Hyperibacter viscosus sp. nov., two new members in the family Rhodospirillaceae isolated from the rhizosphere of Hypericum perforatum.</title>
        <authorList>
            <person name="Noviana Z."/>
        </authorList>
    </citation>
    <scope>NUCLEOTIDE SEQUENCE [LARGE SCALE GENOMIC DNA]</scope>
    <source>
        <strain evidence="6 7">R5913</strain>
    </source>
</reference>
<dbReference type="InterPro" id="IPR013977">
    <property type="entry name" value="GcvT_C"/>
</dbReference>
<dbReference type="InterPro" id="IPR006222">
    <property type="entry name" value="GCVT_N"/>
</dbReference>
<name>A0A5J6MTD6_9PROT</name>
<feature type="domain" description="Aminomethyltransferase C-terminal" evidence="4">
    <location>
        <begin position="900"/>
        <end position="984"/>
    </location>
</feature>
<feature type="domain" description="GCVT N-terminal" evidence="3">
    <location>
        <begin position="609"/>
        <end position="878"/>
    </location>
</feature>
<dbReference type="NCBIfam" id="TIGR01372">
    <property type="entry name" value="soxA"/>
    <property type="match status" value="1"/>
</dbReference>
<dbReference type="InterPro" id="IPR041117">
    <property type="entry name" value="SoxA_A3"/>
</dbReference>